<name>A0A731TGE5_SALEE</name>
<organism evidence="1">
    <name type="scientific">Salmonella enterica subsp. VII serovar 40:z4,z24:[z39]</name>
    <dbReference type="NCBI Taxonomy" id="1967625"/>
    <lineage>
        <taxon>Bacteria</taxon>
        <taxon>Pseudomonadati</taxon>
        <taxon>Pseudomonadota</taxon>
        <taxon>Gammaproteobacteria</taxon>
        <taxon>Enterobacterales</taxon>
        <taxon>Enterobacteriaceae</taxon>
        <taxon>Salmonella</taxon>
    </lineage>
</organism>
<dbReference type="AlphaFoldDB" id="A0A731TGE5"/>
<dbReference type="EMBL" id="DAASAS010000038">
    <property type="protein sequence ID" value="HAE4734655.1"/>
    <property type="molecule type" value="Genomic_DNA"/>
</dbReference>
<evidence type="ECO:0000313" key="1">
    <source>
        <dbReference type="EMBL" id="HAE4734655.1"/>
    </source>
</evidence>
<feature type="non-terminal residue" evidence="1">
    <location>
        <position position="1"/>
    </location>
</feature>
<reference evidence="1" key="2">
    <citation type="submission" date="2018-07" db="EMBL/GenBank/DDBJ databases">
        <authorList>
            <consortium name="NCBI Pathogen Detection Project"/>
        </authorList>
    </citation>
    <scope>NUCLEOTIDE SEQUENCE</scope>
    <source>
        <strain evidence="1">5039-68</strain>
    </source>
</reference>
<protein>
    <submittedName>
        <fullName evidence="1">RHS repeat protein</fullName>
    </submittedName>
</protein>
<proteinExistence type="predicted"/>
<sequence length="292" mass="32089">EIQTLMLQTRQHMSQTGKDLESVMHNILGLNGDDAAVIRSRLGNTLPEPTASTSGMSEITALQEQIAAMSMTTEYVHPHMQLASPMAESLQCPPFTSSGKSDEDIYGMGGTKVPLPAITPELLTSQFPDMSEADRQALEYIADPENFSHTLNVDGTVFSISKKKPNSIFRNNYTAGIWTFESNHKYQPMDGGTLPYFASHIAQYQYLLAAVSGGWVGEMPFTLIRENVINKETLANTAGLEGDKLMSVFFNNTPNGKSTAKILQAFKLSAISVEKEYVDGEVNFSVLLMPEY</sequence>
<reference evidence="1" key="1">
    <citation type="journal article" date="2018" name="Genome Biol.">
        <title>SKESA: strategic k-mer extension for scrupulous assemblies.</title>
        <authorList>
            <person name="Souvorov A."/>
            <person name="Agarwala R."/>
            <person name="Lipman D.J."/>
        </authorList>
    </citation>
    <scope>NUCLEOTIDE SEQUENCE</scope>
    <source>
        <strain evidence="1">5039-68</strain>
    </source>
</reference>
<gene>
    <name evidence="1" type="ORF">GND13_004075</name>
</gene>
<comment type="caution">
    <text evidence="1">The sequence shown here is derived from an EMBL/GenBank/DDBJ whole genome shotgun (WGS) entry which is preliminary data.</text>
</comment>
<accession>A0A731TGE5</accession>